<feature type="region of interest" description="Disordered" evidence="1">
    <location>
        <begin position="39"/>
        <end position="79"/>
    </location>
</feature>
<dbReference type="Proteomes" id="UP000002219">
    <property type="component" value="Chromosome 1"/>
</dbReference>
<dbReference type="Pfam" id="PF13565">
    <property type="entry name" value="HTH_32"/>
    <property type="match status" value="1"/>
</dbReference>
<dbReference type="SUPFAM" id="SSF53098">
    <property type="entry name" value="Ribonuclease H-like"/>
    <property type="match status" value="1"/>
</dbReference>
<evidence type="ECO:0000313" key="3">
    <source>
        <dbReference type="EMBL" id="ADH66548.1"/>
    </source>
</evidence>
<dbReference type="GeneID" id="91489189"/>
<dbReference type="SUPFAM" id="SSF46689">
    <property type="entry name" value="Homeodomain-like"/>
    <property type="match status" value="1"/>
</dbReference>
<accession>D7B1F7</accession>
<dbReference type="EMBL" id="CP002040">
    <property type="protein sequence ID" value="ADH66548.1"/>
    <property type="molecule type" value="Genomic_DNA"/>
</dbReference>
<dbReference type="PROSITE" id="PS50994">
    <property type="entry name" value="INTEGRASE"/>
    <property type="match status" value="1"/>
</dbReference>
<protein>
    <submittedName>
        <fullName evidence="3">Integrase catalytic region</fullName>
    </submittedName>
</protein>
<reference evidence="3 4" key="1">
    <citation type="journal article" date="2010" name="Stand. Genomic Sci.">
        <title>Complete genome sequence of Nocardiopsis dassonvillei type strain (IMRU 509).</title>
        <authorList>
            <person name="Sun H."/>
            <person name="Lapidus A."/>
            <person name="Nolan M."/>
            <person name="Lucas S."/>
            <person name="Del Rio T.G."/>
            <person name="Tice H."/>
            <person name="Cheng J.F."/>
            <person name="Tapia R."/>
            <person name="Han C."/>
            <person name="Goodwin L."/>
            <person name="Pitluck S."/>
            <person name="Pagani I."/>
            <person name="Ivanova N."/>
            <person name="Mavromatis K."/>
            <person name="Mikhailova N."/>
            <person name="Pati A."/>
            <person name="Chen A."/>
            <person name="Palaniappan K."/>
            <person name="Land M."/>
            <person name="Hauser L."/>
            <person name="Chang Y.J."/>
            <person name="Jeffries C.D."/>
            <person name="Djao O.D."/>
            <person name="Rohde M."/>
            <person name="Sikorski J."/>
            <person name="Goker M."/>
            <person name="Woyke T."/>
            <person name="Bristow J."/>
            <person name="Eisen J.A."/>
            <person name="Markowitz V."/>
            <person name="Hugenholtz P."/>
            <person name="Kyrpides N.C."/>
            <person name="Klenk H.P."/>
        </authorList>
    </citation>
    <scope>NUCLEOTIDE SEQUENCE [LARGE SCALE GENOMIC DNA]</scope>
    <source>
        <strain evidence="4">ATCC 23218 / DSM 43111 / CIP 107115 / JCM 7437 / KCTC 9190 / NBRC 14626 / NCTC 10488 / NRRL B-5397 / IMRU 509</strain>
    </source>
</reference>
<evidence type="ECO:0000313" key="4">
    <source>
        <dbReference type="Proteomes" id="UP000002219"/>
    </source>
</evidence>
<keyword evidence="4" id="KW-1185">Reference proteome</keyword>
<gene>
    <name evidence="3" type="ordered locus">Ndas_1107</name>
</gene>
<dbReference type="GO" id="GO:0003676">
    <property type="term" value="F:nucleic acid binding"/>
    <property type="evidence" value="ECO:0007669"/>
    <property type="project" value="InterPro"/>
</dbReference>
<organism evidence="3 4">
    <name type="scientific">Nocardiopsis dassonvillei (strain ATCC 23218 / DSM 43111 / CIP 107115 / JCM 7437 / KCTC 9190 / NBRC 14626 / NCTC 10488 / NRRL B-5397 / IMRU 509)</name>
    <name type="common">Actinomadura dassonvillei</name>
    <dbReference type="NCBI Taxonomy" id="446468"/>
    <lineage>
        <taxon>Bacteria</taxon>
        <taxon>Bacillati</taxon>
        <taxon>Actinomycetota</taxon>
        <taxon>Actinomycetes</taxon>
        <taxon>Streptosporangiales</taxon>
        <taxon>Nocardiopsidaceae</taxon>
        <taxon>Nocardiopsis</taxon>
    </lineage>
</organism>
<name>D7B1F7_NOCDD</name>
<dbReference type="RefSeq" id="WP_013152155.1">
    <property type="nucleotide sequence ID" value="NC_014210.1"/>
</dbReference>
<dbReference type="GO" id="GO:0015074">
    <property type="term" value="P:DNA integration"/>
    <property type="evidence" value="ECO:0007669"/>
    <property type="project" value="InterPro"/>
</dbReference>
<dbReference type="InterPro" id="IPR047656">
    <property type="entry name" value="IS481-like_transpos"/>
</dbReference>
<dbReference type="InterPro" id="IPR036397">
    <property type="entry name" value="RNaseH_sf"/>
</dbReference>
<dbReference type="PANTHER" id="PTHR35004">
    <property type="entry name" value="TRANSPOSASE RV3428C-RELATED"/>
    <property type="match status" value="1"/>
</dbReference>
<dbReference type="HOGENOM" id="CLU_027402_15_0_11"/>
<dbReference type="STRING" id="446468.Ndas_1107"/>
<dbReference type="KEGG" id="nda:Ndas_1107"/>
<dbReference type="OrthoDB" id="568335at2"/>
<dbReference type="eggNOG" id="COG2801">
    <property type="taxonomic scope" value="Bacteria"/>
</dbReference>
<dbReference type="PANTHER" id="PTHR35004:SF7">
    <property type="entry name" value="INTEGRASE PROTEIN"/>
    <property type="match status" value="1"/>
</dbReference>
<evidence type="ECO:0000259" key="2">
    <source>
        <dbReference type="PROSITE" id="PS50994"/>
    </source>
</evidence>
<evidence type="ECO:0000256" key="1">
    <source>
        <dbReference type="SAM" id="MobiDB-lite"/>
    </source>
</evidence>
<dbReference type="Pfam" id="PF13683">
    <property type="entry name" value="rve_3"/>
    <property type="match status" value="1"/>
</dbReference>
<dbReference type="AlphaFoldDB" id="D7B1F7"/>
<sequence>MPHTTHANATLTPAGRLALARCVVEDDWPLRRAAERFQTSTTTAKRWADRYRTQGQAGMDDASSRPHRSPQRTPARRERRVIKLRCTRRWGPARIGGHLGMHPSTVHRILTRYRMPRLSHLDRATHRVVRRYERARPGELVHVDIKKLGNIPAGGGHRTQGRAQGRRNRTTTAHAPRNNHGNPKLGYGYLHTAIDDYSRLAYTEILADEKKETATGFWERAHAYFVSAGVVVERVLTDNGACYTSHLWRGLLYGQGIKHKRTRPYRPQTNGKVERFHRTLADEWAYARPYQSESERREAFPGWLHHYNHHRFHTAISGPPASRVPNLSGQYT</sequence>
<dbReference type="InterPro" id="IPR009057">
    <property type="entry name" value="Homeodomain-like_sf"/>
</dbReference>
<feature type="region of interest" description="Disordered" evidence="1">
    <location>
        <begin position="150"/>
        <end position="184"/>
    </location>
</feature>
<dbReference type="NCBIfam" id="NF033577">
    <property type="entry name" value="transpos_IS481"/>
    <property type="match status" value="1"/>
</dbReference>
<dbReference type="InterPro" id="IPR001584">
    <property type="entry name" value="Integrase_cat-core"/>
</dbReference>
<dbReference type="Gene3D" id="3.30.420.10">
    <property type="entry name" value="Ribonuclease H-like superfamily/Ribonuclease H"/>
    <property type="match status" value="1"/>
</dbReference>
<feature type="domain" description="Integrase catalytic" evidence="2">
    <location>
        <begin position="133"/>
        <end position="328"/>
    </location>
</feature>
<proteinExistence type="predicted"/>
<dbReference type="InterPro" id="IPR012337">
    <property type="entry name" value="RNaseH-like_sf"/>
</dbReference>